<dbReference type="GO" id="GO:0003839">
    <property type="term" value="F:gamma-glutamylcyclotransferase activity"/>
    <property type="evidence" value="ECO:0007669"/>
    <property type="project" value="UniProtKB-EC"/>
</dbReference>
<evidence type="ECO:0000256" key="3">
    <source>
        <dbReference type="PIRSR" id="PIRSR617939-1"/>
    </source>
</evidence>
<protein>
    <recommendedName>
        <fullName evidence="1">gamma-glutamylcyclotransferase</fullName>
        <ecNumber evidence="1">4.3.2.9</ecNumber>
    </recommendedName>
</protein>
<dbReference type="InterPro" id="IPR036568">
    <property type="entry name" value="GGCT-like_sf"/>
</dbReference>
<sequence>MSSLSPPRPSLLAEEVGSRELYFAYGSNMHLQQMAARCPESTLFGIGILRGYKWQTNSRGGGNVVEGHQEDAVEGILFTLSPSDLEALRPFEGTSWGYFEEQKLGFEVEHLLDSTLEGRKTTEAATVLERYKSGQMEAPATTI</sequence>
<evidence type="ECO:0000313" key="7">
    <source>
        <dbReference type="Proteomes" id="UP001320420"/>
    </source>
</evidence>
<dbReference type="Proteomes" id="UP001320420">
    <property type="component" value="Unassembled WGS sequence"/>
</dbReference>
<evidence type="ECO:0000259" key="5">
    <source>
        <dbReference type="Pfam" id="PF06094"/>
    </source>
</evidence>
<keyword evidence="2" id="KW-0456">Lyase</keyword>
<evidence type="ECO:0000313" key="6">
    <source>
        <dbReference type="EMBL" id="KAK7755616.1"/>
    </source>
</evidence>
<dbReference type="InterPro" id="IPR017939">
    <property type="entry name" value="G-Glutamylcylcotransferase"/>
</dbReference>
<evidence type="ECO:0000256" key="2">
    <source>
        <dbReference type="ARBA" id="ARBA00023239"/>
    </source>
</evidence>
<reference evidence="6 7" key="1">
    <citation type="submission" date="2024-02" db="EMBL/GenBank/DDBJ databases">
        <title>De novo assembly and annotation of 12 fungi associated with fruit tree decline syndrome in Ontario, Canada.</title>
        <authorList>
            <person name="Sulman M."/>
            <person name="Ellouze W."/>
            <person name="Ilyukhin E."/>
        </authorList>
    </citation>
    <scope>NUCLEOTIDE SEQUENCE [LARGE SCALE GENOMIC DNA]</scope>
    <source>
        <strain evidence="6 7">M11/M66-122</strain>
    </source>
</reference>
<proteinExistence type="predicted"/>
<dbReference type="PANTHER" id="PTHR12935">
    <property type="entry name" value="GAMMA-GLUTAMYLCYCLOTRANSFERASE"/>
    <property type="match status" value="1"/>
</dbReference>
<evidence type="ECO:0000256" key="4">
    <source>
        <dbReference type="PIRSR" id="PIRSR617939-2"/>
    </source>
</evidence>
<feature type="active site" description="Proton acceptor" evidence="3">
    <location>
        <position position="92"/>
    </location>
</feature>
<dbReference type="CDD" id="cd06661">
    <property type="entry name" value="GGCT_like"/>
    <property type="match status" value="1"/>
</dbReference>
<accession>A0AAN9YSD2</accession>
<evidence type="ECO:0000256" key="1">
    <source>
        <dbReference type="ARBA" id="ARBA00012346"/>
    </source>
</evidence>
<keyword evidence="7" id="KW-1185">Reference proteome</keyword>
<name>A0AAN9YSD2_9PEZI</name>
<gene>
    <name evidence="6" type="ORF">SLS62_002225</name>
</gene>
<feature type="binding site" evidence="4">
    <location>
        <begin position="22"/>
        <end position="27"/>
    </location>
    <ligand>
        <name>substrate</name>
    </ligand>
</feature>
<dbReference type="EMBL" id="JAKJXP020000011">
    <property type="protein sequence ID" value="KAK7755616.1"/>
    <property type="molecule type" value="Genomic_DNA"/>
</dbReference>
<dbReference type="EC" id="4.3.2.9" evidence="1"/>
<comment type="caution">
    <text evidence="6">The sequence shown here is derived from an EMBL/GenBank/DDBJ whole genome shotgun (WGS) entry which is preliminary data.</text>
</comment>
<dbReference type="SUPFAM" id="SSF110857">
    <property type="entry name" value="Gamma-glutamyl cyclotransferase-like"/>
    <property type="match status" value="1"/>
</dbReference>
<organism evidence="6 7">
    <name type="scientific">Diatrype stigma</name>
    <dbReference type="NCBI Taxonomy" id="117547"/>
    <lineage>
        <taxon>Eukaryota</taxon>
        <taxon>Fungi</taxon>
        <taxon>Dikarya</taxon>
        <taxon>Ascomycota</taxon>
        <taxon>Pezizomycotina</taxon>
        <taxon>Sordariomycetes</taxon>
        <taxon>Xylariomycetidae</taxon>
        <taxon>Xylariales</taxon>
        <taxon>Diatrypaceae</taxon>
        <taxon>Diatrype</taxon>
    </lineage>
</organism>
<feature type="domain" description="Gamma-glutamylcyclotransferase AIG2-like" evidence="5">
    <location>
        <begin position="22"/>
        <end position="101"/>
    </location>
</feature>
<dbReference type="PANTHER" id="PTHR12935:SF0">
    <property type="entry name" value="GAMMA-GLUTAMYLCYCLOTRANSFERASE"/>
    <property type="match status" value="1"/>
</dbReference>
<dbReference type="AlphaFoldDB" id="A0AAN9YSD2"/>
<dbReference type="Pfam" id="PF06094">
    <property type="entry name" value="GGACT"/>
    <property type="match status" value="1"/>
</dbReference>
<dbReference type="Gene3D" id="3.10.490.10">
    <property type="entry name" value="Gamma-glutamyl cyclotransferase-like"/>
    <property type="match status" value="1"/>
</dbReference>
<dbReference type="InterPro" id="IPR013024">
    <property type="entry name" value="GGCT-like"/>
</dbReference>
<dbReference type="InterPro" id="IPR009288">
    <property type="entry name" value="AIG2-like_dom"/>
</dbReference>